<dbReference type="OrthoDB" id="1918565at2759"/>
<protein>
    <submittedName>
        <fullName evidence="2">Protein kinase domain, Nitrogen network kinase 1, Phloem protein 2-like protein</fullName>
    </submittedName>
</protein>
<gene>
    <name evidence="2" type="ORF">CTI12_AA199970</name>
</gene>
<keyword evidence="2" id="KW-0808">Transferase</keyword>
<feature type="region of interest" description="Disordered" evidence="1">
    <location>
        <begin position="26"/>
        <end position="109"/>
    </location>
</feature>
<evidence type="ECO:0000313" key="3">
    <source>
        <dbReference type="Proteomes" id="UP000245207"/>
    </source>
</evidence>
<keyword evidence="3" id="KW-1185">Reference proteome</keyword>
<sequence length="283" mass="32301">MSKHTNNEPEWIDFRIENLETTNEHHDLDIQPNDEPNDEDNDFPNNDDDYTISTTSSSSQSQTLHTPSTISSRVSSQNTPINSIRSTYQSDSGSTSTTASHSRYDHSPFHSIDPNLSTRNLLLWVNLIQGPYSSLLKYGEVLIKTDSSYFEINCEVKSKVVSPETAYATYLVFKLPQDQSKFEAPLKVMDYNNYSSSRYSFIYLVSPPHTPVIGPKLDENTYNPLNRYKGNAIPQQRTDGWMEVKVCEFQTTTKSVPMRLNFEHIGNKNFKGLRVKGIELRPI</sequence>
<dbReference type="InterPro" id="IPR025886">
    <property type="entry name" value="PP2-like"/>
</dbReference>
<comment type="caution">
    <text evidence="2">The sequence shown here is derived from an EMBL/GenBank/DDBJ whole genome shotgun (WGS) entry which is preliminary data.</text>
</comment>
<dbReference type="Proteomes" id="UP000245207">
    <property type="component" value="Unassembled WGS sequence"/>
</dbReference>
<reference evidence="2 3" key="1">
    <citation type="journal article" date="2018" name="Mol. Plant">
        <title>The genome of Artemisia annua provides insight into the evolution of Asteraceae family and artemisinin biosynthesis.</title>
        <authorList>
            <person name="Shen Q."/>
            <person name="Zhang L."/>
            <person name="Liao Z."/>
            <person name="Wang S."/>
            <person name="Yan T."/>
            <person name="Shi P."/>
            <person name="Liu M."/>
            <person name="Fu X."/>
            <person name="Pan Q."/>
            <person name="Wang Y."/>
            <person name="Lv Z."/>
            <person name="Lu X."/>
            <person name="Zhang F."/>
            <person name="Jiang W."/>
            <person name="Ma Y."/>
            <person name="Chen M."/>
            <person name="Hao X."/>
            <person name="Li L."/>
            <person name="Tang Y."/>
            <person name="Lv G."/>
            <person name="Zhou Y."/>
            <person name="Sun X."/>
            <person name="Brodelius P.E."/>
            <person name="Rose J.K.C."/>
            <person name="Tang K."/>
        </authorList>
    </citation>
    <scope>NUCLEOTIDE SEQUENCE [LARGE SCALE GENOMIC DNA]</scope>
    <source>
        <strain evidence="3">cv. Huhao1</strain>
        <tissue evidence="2">Leaf</tissue>
    </source>
</reference>
<evidence type="ECO:0000256" key="1">
    <source>
        <dbReference type="SAM" id="MobiDB-lite"/>
    </source>
</evidence>
<name>A0A2U1P2X1_ARTAN</name>
<keyword evidence="2" id="KW-0418">Kinase</keyword>
<dbReference type="PANTHER" id="PTHR32278">
    <property type="entry name" value="F-BOX DOMAIN-CONTAINING PROTEIN"/>
    <property type="match status" value="1"/>
</dbReference>
<dbReference type="AlphaFoldDB" id="A0A2U1P2X1"/>
<feature type="compositionally biased region" description="Polar residues" evidence="1">
    <location>
        <begin position="70"/>
        <end position="101"/>
    </location>
</feature>
<dbReference type="EMBL" id="PKPP01001764">
    <property type="protein sequence ID" value="PWA80113.1"/>
    <property type="molecule type" value="Genomic_DNA"/>
</dbReference>
<dbReference type="STRING" id="35608.A0A2U1P2X1"/>
<organism evidence="2 3">
    <name type="scientific">Artemisia annua</name>
    <name type="common">Sweet wormwood</name>
    <dbReference type="NCBI Taxonomy" id="35608"/>
    <lineage>
        <taxon>Eukaryota</taxon>
        <taxon>Viridiplantae</taxon>
        <taxon>Streptophyta</taxon>
        <taxon>Embryophyta</taxon>
        <taxon>Tracheophyta</taxon>
        <taxon>Spermatophyta</taxon>
        <taxon>Magnoliopsida</taxon>
        <taxon>eudicotyledons</taxon>
        <taxon>Gunneridae</taxon>
        <taxon>Pentapetalae</taxon>
        <taxon>asterids</taxon>
        <taxon>campanulids</taxon>
        <taxon>Asterales</taxon>
        <taxon>Asteraceae</taxon>
        <taxon>Asteroideae</taxon>
        <taxon>Anthemideae</taxon>
        <taxon>Artemisiinae</taxon>
        <taxon>Artemisia</taxon>
    </lineage>
</organism>
<evidence type="ECO:0000313" key="2">
    <source>
        <dbReference type="EMBL" id="PWA80113.1"/>
    </source>
</evidence>
<dbReference type="PANTHER" id="PTHR32278:SF135">
    <property type="entry name" value="F-BOX PROTEIN PP2-B12"/>
    <property type="match status" value="1"/>
</dbReference>
<dbReference type="Pfam" id="PF14299">
    <property type="entry name" value="PP2"/>
    <property type="match status" value="1"/>
</dbReference>
<dbReference type="GO" id="GO:0016301">
    <property type="term" value="F:kinase activity"/>
    <property type="evidence" value="ECO:0007669"/>
    <property type="project" value="UniProtKB-KW"/>
</dbReference>
<feature type="compositionally biased region" description="Low complexity" evidence="1">
    <location>
        <begin position="51"/>
        <end position="69"/>
    </location>
</feature>
<feature type="compositionally biased region" description="Acidic residues" evidence="1">
    <location>
        <begin position="35"/>
        <end position="50"/>
    </location>
</feature>
<proteinExistence type="predicted"/>
<accession>A0A2U1P2X1</accession>